<dbReference type="InterPro" id="IPR008978">
    <property type="entry name" value="HSP20-like_chaperone"/>
</dbReference>
<evidence type="ECO:0000313" key="5">
    <source>
        <dbReference type="EMBL" id="CAH0990973.1"/>
    </source>
</evidence>
<dbReference type="Proteomes" id="UP000838100">
    <property type="component" value="Unassembled WGS sequence"/>
</dbReference>
<name>A0ABM9AD95_9GAMM</name>
<dbReference type="SUPFAM" id="SSF49764">
    <property type="entry name" value="HSP20-like chaperones"/>
    <property type="match status" value="1"/>
</dbReference>
<organism evidence="5 6">
    <name type="scientific">Sinobacterium norvegicum</name>
    <dbReference type="NCBI Taxonomy" id="1641715"/>
    <lineage>
        <taxon>Bacteria</taxon>
        <taxon>Pseudomonadati</taxon>
        <taxon>Pseudomonadota</taxon>
        <taxon>Gammaproteobacteria</taxon>
        <taxon>Cellvibrionales</taxon>
        <taxon>Spongiibacteraceae</taxon>
        <taxon>Sinobacterium</taxon>
    </lineage>
</organism>
<sequence>MATALSYAPLFRQSIGFDRFNDLFENAVSEKQTKSTYPPYNIVKSDEHNYQIIMAIAGFSEKDINITLHNDTLKVSGKPAAEKADKLEFLYKGIAERSFEQSFRLADHMEVKDAKMENGILAISLLRNIPEAKKPRMIAINNV</sequence>
<dbReference type="Pfam" id="PF00011">
    <property type="entry name" value="HSP20"/>
    <property type="match status" value="1"/>
</dbReference>
<keyword evidence="1 5" id="KW-0346">Stress response</keyword>
<comment type="similarity">
    <text evidence="2 3">Belongs to the small heat shock protein (HSP20) family.</text>
</comment>
<evidence type="ECO:0000256" key="1">
    <source>
        <dbReference type="ARBA" id="ARBA00023016"/>
    </source>
</evidence>
<evidence type="ECO:0000313" key="6">
    <source>
        <dbReference type="Proteomes" id="UP000838100"/>
    </source>
</evidence>
<dbReference type="PANTHER" id="PTHR47062">
    <property type="match status" value="1"/>
</dbReference>
<dbReference type="InterPro" id="IPR037913">
    <property type="entry name" value="ACD_IbpA/B"/>
</dbReference>
<dbReference type="PANTHER" id="PTHR47062:SF1">
    <property type="entry name" value="SMALL HEAT SHOCK PROTEIN IBPA"/>
    <property type="match status" value="1"/>
</dbReference>
<gene>
    <name evidence="5" type="primary">ibpA</name>
    <name evidence="5" type="ORF">SIN8267_01074</name>
</gene>
<dbReference type="CDD" id="cd06470">
    <property type="entry name" value="ACD_IbpA-B_like"/>
    <property type="match status" value="1"/>
</dbReference>
<evidence type="ECO:0000256" key="3">
    <source>
        <dbReference type="RuleBase" id="RU003616"/>
    </source>
</evidence>
<feature type="domain" description="SHSP" evidence="4">
    <location>
        <begin position="31"/>
        <end position="143"/>
    </location>
</feature>
<evidence type="ECO:0000259" key="4">
    <source>
        <dbReference type="PROSITE" id="PS01031"/>
    </source>
</evidence>
<keyword evidence="6" id="KW-1185">Reference proteome</keyword>
<reference evidence="5" key="1">
    <citation type="submission" date="2021-12" db="EMBL/GenBank/DDBJ databases">
        <authorList>
            <person name="Rodrigo-Torres L."/>
            <person name="Arahal R. D."/>
            <person name="Lucena T."/>
        </authorList>
    </citation>
    <scope>NUCLEOTIDE SEQUENCE</scope>
    <source>
        <strain evidence="5">CECT 8267</strain>
    </source>
</reference>
<dbReference type="PROSITE" id="PS01031">
    <property type="entry name" value="SHSP"/>
    <property type="match status" value="1"/>
</dbReference>
<protein>
    <submittedName>
        <fullName evidence="5">Small heat shock protein IbpA</fullName>
    </submittedName>
</protein>
<dbReference type="EMBL" id="CAKLPX010000001">
    <property type="protein sequence ID" value="CAH0990973.1"/>
    <property type="molecule type" value="Genomic_DNA"/>
</dbReference>
<dbReference type="Gene3D" id="2.60.40.790">
    <property type="match status" value="1"/>
</dbReference>
<dbReference type="RefSeq" id="WP_237443638.1">
    <property type="nucleotide sequence ID" value="NZ_CAKLPX010000001.1"/>
</dbReference>
<accession>A0ABM9AD95</accession>
<evidence type="ECO:0000256" key="2">
    <source>
        <dbReference type="PROSITE-ProRule" id="PRU00285"/>
    </source>
</evidence>
<dbReference type="InterPro" id="IPR002068">
    <property type="entry name" value="A-crystallin/Hsp20_dom"/>
</dbReference>
<proteinExistence type="inferred from homology"/>
<comment type="caution">
    <text evidence="5">The sequence shown here is derived from an EMBL/GenBank/DDBJ whole genome shotgun (WGS) entry which is preliminary data.</text>
</comment>